<protein>
    <submittedName>
        <fullName evidence="2">Uncharacterized protein</fullName>
    </submittedName>
</protein>
<evidence type="ECO:0000313" key="3">
    <source>
        <dbReference type="Proteomes" id="UP001187192"/>
    </source>
</evidence>
<evidence type="ECO:0000256" key="1">
    <source>
        <dbReference type="SAM" id="MobiDB-lite"/>
    </source>
</evidence>
<name>A0AA88EJ75_FICCA</name>
<sequence length="407" mass="46435">MLNTPYEVAGHIGFLGDQVTCSPRQVLVYLTKLTSPCLPHLAYSCLFVRNDGSSQYNLHTVDYTAVHHNSGFLQKVPTAYHVSSRQKMNVQMDELDALKTTSNDLGSGSQDDVFIDSDIGAVTDMGVQAVIYRVPLSQADVEEEKERPSVECYKGEKNKSMPDLEKEKEEEKDDKEDMREHEEIKLEEAANEESIGDVIPKQKRSRLSRLGQRRSRPMTEVGSPSHALSKLIYALPPGLADEPPKEKLEEFREWINKGLLKRTPPSKWPPKYNAKYETMAKPHDLEFMAHINVAFYYLRKKIMQFPELVQRKVTTVDTFFSAKVGALWRVYQKSPDTFDWGLCDSLFKIILDALVKLDLTNWTIEVYDSLQHEGPHNFKVRKALEWMHANLSGVANMLLVVPCQAQD</sequence>
<accession>A0AA88EJ75</accession>
<reference evidence="2" key="1">
    <citation type="submission" date="2023-07" db="EMBL/GenBank/DDBJ databases">
        <title>draft genome sequence of fig (Ficus carica).</title>
        <authorList>
            <person name="Takahashi T."/>
            <person name="Nishimura K."/>
        </authorList>
    </citation>
    <scope>NUCLEOTIDE SEQUENCE</scope>
</reference>
<organism evidence="2 3">
    <name type="scientific">Ficus carica</name>
    <name type="common">Common fig</name>
    <dbReference type="NCBI Taxonomy" id="3494"/>
    <lineage>
        <taxon>Eukaryota</taxon>
        <taxon>Viridiplantae</taxon>
        <taxon>Streptophyta</taxon>
        <taxon>Embryophyta</taxon>
        <taxon>Tracheophyta</taxon>
        <taxon>Spermatophyta</taxon>
        <taxon>Magnoliopsida</taxon>
        <taxon>eudicotyledons</taxon>
        <taxon>Gunneridae</taxon>
        <taxon>Pentapetalae</taxon>
        <taxon>rosids</taxon>
        <taxon>fabids</taxon>
        <taxon>Rosales</taxon>
        <taxon>Moraceae</taxon>
        <taxon>Ficeae</taxon>
        <taxon>Ficus</taxon>
    </lineage>
</organism>
<feature type="compositionally biased region" description="Basic and acidic residues" evidence="1">
    <location>
        <begin position="144"/>
        <end position="188"/>
    </location>
</feature>
<dbReference type="EMBL" id="BTGU01000953">
    <property type="protein sequence ID" value="GMN69854.1"/>
    <property type="molecule type" value="Genomic_DNA"/>
</dbReference>
<evidence type="ECO:0000313" key="2">
    <source>
        <dbReference type="EMBL" id="GMN69854.1"/>
    </source>
</evidence>
<dbReference type="Proteomes" id="UP001187192">
    <property type="component" value="Unassembled WGS sequence"/>
</dbReference>
<dbReference type="AlphaFoldDB" id="A0AA88EJ75"/>
<feature type="compositionally biased region" description="Basic residues" evidence="1">
    <location>
        <begin position="201"/>
        <end position="216"/>
    </location>
</feature>
<feature type="region of interest" description="Disordered" evidence="1">
    <location>
        <begin position="140"/>
        <end position="223"/>
    </location>
</feature>
<gene>
    <name evidence="2" type="ORF">TIFTF001_038898</name>
</gene>
<comment type="caution">
    <text evidence="2">The sequence shown here is derived from an EMBL/GenBank/DDBJ whole genome shotgun (WGS) entry which is preliminary data.</text>
</comment>
<keyword evidence="3" id="KW-1185">Reference proteome</keyword>
<proteinExistence type="predicted"/>